<accession>A0A1C3EF43</accession>
<dbReference type="EMBL" id="LYBM01000029">
    <property type="protein sequence ID" value="ODA31843.1"/>
    <property type="molecule type" value="Genomic_DNA"/>
</dbReference>
<dbReference type="RefSeq" id="WP_068903779.1">
    <property type="nucleotide sequence ID" value="NZ_JBHUIF010000004.1"/>
</dbReference>
<sequence>MHKDKKTAQASQQSIDRIFTVPEAPDSTLGRIEQAISQNLNRFLQEHIAATDRPLSEVENDFSHAEVPEKPTFVSEHTEFLLDKLVAQSVHTSSPRFIGHMTSALPYFLMPLSKIMIALNQNTVKIETSKAFTPLERQVLGMLHNLVYRRDEVFYQSCMHSAEHSLGSFCSGGTVANITALWVARNQLLQPQGNFRGVAQEGLFRAIKHYGYDGIAVLVSERGHYSLKKAADILGIGRESLVSVATDEHNRIDINALNETIAQLKQDNIKPFAIVGIAGTTETGNIDPLDKLADIAEREGCHFHVDAAWGGASLLSDNQRPKMRGIERADSVTIDAHKQLYVPMGAGMVLFKDPTLVSSIEHHAEYILRKGSKDLGSHTLEGSRGGMAMLVFSCLNIIGREGYELLIDQSVAKAECFGQMITEHPEFELVTEPELCLLTYRYVPVTVQQALAVATEEQVDQLTDMLNDLTISIQKRQRESGHSFVSRTRLNPVAWKGRTTTVFRVVLANPLTTEEILREVLVEQAELATESQIAYPTLMNKAEEILALQTA</sequence>
<evidence type="ECO:0000256" key="4">
    <source>
        <dbReference type="ARBA" id="ARBA00022898"/>
    </source>
</evidence>
<dbReference type="AlphaFoldDB" id="A0A1C3EF43"/>
<evidence type="ECO:0000256" key="6">
    <source>
        <dbReference type="PIRSR" id="PIRSR602129-50"/>
    </source>
</evidence>
<name>A0A1C3EF43_9GAMM</name>
<feature type="modified residue" description="N6-(pyridoxal phosphate)lysine" evidence="6">
    <location>
        <position position="338"/>
    </location>
</feature>
<dbReference type="PANTHER" id="PTHR45677">
    <property type="entry name" value="GLUTAMATE DECARBOXYLASE-RELATED"/>
    <property type="match status" value="1"/>
</dbReference>
<keyword evidence="4 6" id="KW-0663">Pyridoxal phosphate</keyword>
<evidence type="ECO:0000313" key="9">
    <source>
        <dbReference type="Proteomes" id="UP000094936"/>
    </source>
</evidence>
<dbReference type="Proteomes" id="UP000094936">
    <property type="component" value="Unassembled WGS sequence"/>
</dbReference>
<evidence type="ECO:0000313" key="8">
    <source>
        <dbReference type="EMBL" id="ODA31843.1"/>
    </source>
</evidence>
<dbReference type="STRING" id="1080227.A8L45_15235"/>
<organism evidence="8 9">
    <name type="scientific">Veronia pacifica</name>
    <dbReference type="NCBI Taxonomy" id="1080227"/>
    <lineage>
        <taxon>Bacteria</taxon>
        <taxon>Pseudomonadati</taxon>
        <taxon>Pseudomonadota</taxon>
        <taxon>Gammaproteobacteria</taxon>
        <taxon>Vibrionales</taxon>
        <taxon>Vibrionaceae</taxon>
        <taxon>Veronia</taxon>
    </lineage>
</organism>
<dbReference type="Pfam" id="PF00282">
    <property type="entry name" value="Pyridoxal_deC"/>
    <property type="match status" value="1"/>
</dbReference>
<keyword evidence="9" id="KW-1185">Reference proteome</keyword>
<evidence type="ECO:0000256" key="7">
    <source>
        <dbReference type="RuleBase" id="RU000382"/>
    </source>
</evidence>
<dbReference type="InterPro" id="IPR022517">
    <property type="entry name" value="Asp_decarboxylase_pyridox"/>
</dbReference>
<dbReference type="PANTHER" id="PTHR45677:SF8">
    <property type="entry name" value="CYSTEINE SULFINIC ACID DECARBOXYLASE"/>
    <property type="match status" value="1"/>
</dbReference>
<dbReference type="GO" id="GO:0016831">
    <property type="term" value="F:carboxy-lyase activity"/>
    <property type="evidence" value="ECO:0007669"/>
    <property type="project" value="UniProtKB-KW"/>
</dbReference>
<dbReference type="InterPro" id="IPR015424">
    <property type="entry name" value="PyrdxlP-dep_Trfase"/>
</dbReference>
<evidence type="ECO:0000256" key="5">
    <source>
        <dbReference type="ARBA" id="ARBA00023239"/>
    </source>
</evidence>
<dbReference type="InterPro" id="IPR002129">
    <property type="entry name" value="PyrdxlP-dep_de-COase"/>
</dbReference>
<dbReference type="GO" id="GO:0019752">
    <property type="term" value="P:carboxylic acid metabolic process"/>
    <property type="evidence" value="ECO:0007669"/>
    <property type="project" value="InterPro"/>
</dbReference>
<dbReference type="NCBIfam" id="TIGR03799">
    <property type="entry name" value="NOD_PanD_pyr"/>
    <property type="match status" value="1"/>
</dbReference>
<protein>
    <submittedName>
        <fullName evidence="8">Glutamate decarboxylase</fullName>
    </submittedName>
</protein>
<dbReference type="GO" id="GO:0005737">
    <property type="term" value="C:cytoplasm"/>
    <property type="evidence" value="ECO:0007669"/>
    <property type="project" value="TreeGrafter"/>
</dbReference>
<evidence type="ECO:0000256" key="3">
    <source>
        <dbReference type="ARBA" id="ARBA00022793"/>
    </source>
</evidence>
<comment type="caution">
    <text evidence="8">The sequence shown here is derived from an EMBL/GenBank/DDBJ whole genome shotgun (WGS) entry which is preliminary data.</text>
</comment>
<keyword evidence="3" id="KW-0210">Decarboxylase</keyword>
<dbReference type="InterPro" id="IPR015421">
    <property type="entry name" value="PyrdxlP-dep_Trfase_major"/>
</dbReference>
<reference evidence="8 9" key="1">
    <citation type="submission" date="2016-05" db="EMBL/GenBank/DDBJ databases">
        <title>Genomic Taxonomy of the Vibrionaceae.</title>
        <authorList>
            <person name="Gomez-Gil B."/>
            <person name="Enciso-Ibarra J."/>
        </authorList>
    </citation>
    <scope>NUCLEOTIDE SEQUENCE [LARGE SCALE GENOMIC DNA]</scope>
    <source>
        <strain evidence="8 9">CAIM 1920</strain>
    </source>
</reference>
<comment type="cofactor">
    <cofactor evidence="1 6 7">
        <name>pyridoxal 5'-phosphate</name>
        <dbReference type="ChEBI" id="CHEBI:597326"/>
    </cofactor>
</comment>
<dbReference type="FunFam" id="3.40.640.10:FF:000141">
    <property type="entry name" value="Glutamate decarboxylase"/>
    <property type="match status" value="1"/>
</dbReference>
<dbReference type="InterPro" id="IPR015422">
    <property type="entry name" value="PyrdxlP-dep_Trfase_small"/>
</dbReference>
<dbReference type="Gene3D" id="3.40.640.10">
    <property type="entry name" value="Type I PLP-dependent aspartate aminotransferase-like (Major domain)"/>
    <property type="match status" value="1"/>
</dbReference>
<keyword evidence="5 7" id="KW-0456">Lyase</keyword>
<comment type="similarity">
    <text evidence="2 7">Belongs to the group II decarboxylase family.</text>
</comment>
<gene>
    <name evidence="8" type="ORF">A8L45_15235</name>
</gene>
<dbReference type="GO" id="GO:0030170">
    <property type="term" value="F:pyridoxal phosphate binding"/>
    <property type="evidence" value="ECO:0007669"/>
    <property type="project" value="InterPro"/>
</dbReference>
<dbReference type="OrthoDB" id="9803665at2"/>
<evidence type="ECO:0000256" key="2">
    <source>
        <dbReference type="ARBA" id="ARBA00009533"/>
    </source>
</evidence>
<dbReference type="SUPFAM" id="SSF53383">
    <property type="entry name" value="PLP-dependent transferases"/>
    <property type="match status" value="1"/>
</dbReference>
<dbReference type="Gene3D" id="3.90.1150.10">
    <property type="entry name" value="Aspartate Aminotransferase, domain 1"/>
    <property type="match status" value="1"/>
</dbReference>
<evidence type="ECO:0000256" key="1">
    <source>
        <dbReference type="ARBA" id="ARBA00001933"/>
    </source>
</evidence>
<proteinExistence type="inferred from homology"/>